<evidence type="ECO:0000256" key="4">
    <source>
        <dbReference type="ARBA" id="ARBA00022679"/>
    </source>
</evidence>
<evidence type="ECO:0000313" key="6">
    <source>
        <dbReference type="EMBL" id="VEJ29694.1"/>
    </source>
</evidence>
<dbReference type="SUPFAM" id="SSF56752">
    <property type="entry name" value="D-aminoacid aminotransferase-like PLP-dependent enzymes"/>
    <property type="match status" value="1"/>
</dbReference>
<evidence type="ECO:0000256" key="5">
    <source>
        <dbReference type="ARBA" id="ARBA00022898"/>
    </source>
</evidence>
<evidence type="ECO:0000256" key="2">
    <source>
        <dbReference type="ARBA" id="ARBA00009320"/>
    </source>
</evidence>
<evidence type="ECO:0000256" key="1">
    <source>
        <dbReference type="ARBA" id="ARBA00001933"/>
    </source>
</evidence>
<comment type="cofactor">
    <cofactor evidence="1">
        <name>pyridoxal 5'-phosphate</name>
        <dbReference type="ChEBI" id="CHEBI:597326"/>
    </cofactor>
</comment>
<accession>A0A448UV11</accession>
<dbReference type="Proteomes" id="UP000270988">
    <property type="component" value="Chromosome"/>
</dbReference>
<evidence type="ECO:0000313" key="7">
    <source>
        <dbReference type="Proteomes" id="UP000270988"/>
    </source>
</evidence>
<name>A0A448UV11_9MICC</name>
<dbReference type="Gene3D" id="3.20.10.10">
    <property type="entry name" value="D-amino Acid Aminotransferase, subunit A, domain 2"/>
    <property type="match status" value="1"/>
</dbReference>
<protein>
    <submittedName>
        <fullName evidence="6">Branched-chain-amino-acid aminotransferase</fullName>
        <ecNumber evidence="6">2.6.1.42</ecNumber>
    </submittedName>
</protein>
<dbReference type="EC" id="2.6.1.42" evidence="6"/>
<reference evidence="6 7" key="1">
    <citation type="submission" date="2018-12" db="EMBL/GenBank/DDBJ databases">
        <authorList>
            <consortium name="Pathogen Informatics"/>
        </authorList>
    </citation>
    <scope>NUCLEOTIDE SEQUENCE [LARGE SCALE GENOMIC DNA]</scope>
    <source>
        <strain evidence="6 7">NCTC10918</strain>
    </source>
</reference>
<dbReference type="InterPro" id="IPR043132">
    <property type="entry name" value="BCAT-like_C"/>
</dbReference>
<proteinExistence type="inferred from homology"/>
<dbReference type="Gene3D" id="3.30.470.10">
    <property type="match status" value="1"/>
</dbReference>
<keyword evidence="4 6" id="KW-0808">Transferase</keyword>
<dbReference type="GO" id="GO:0009081">
    <property type="term" value="P:branched-chain amino acid metabolic process"/>
    <property type="evidence" value="ECO:0007669"/>
    <property type="project" value="InterPro"/>
</dbReference>
<dbReference type="AlphaFoldDB" id="A0A448UV11"/>
<dbReference type="InterPro" id="IPR005786">
    <property type="entry name" value="B_amino_transII"/>
</dbReference>
<evidence type="ECO:0000256" key="3">
    <source>
        <dbReference type="ARBA" id="ARBA00022576"/>
    </source>
</evidence>
<keyword evidence="5" id="KW-0663">Pyridoxal phosphate</keyword>
<keyword evidence="3 6" id="KW-0032">Aminotransferase</keyword>
<dbReference type="PANTHER" id="PTHR11825">
    <property type="entry name" value="SUBGROUP IIII AMINOTRANSFERASE"/>
    <property type="match status" value="1"/>
</dbReference>
<organism evidence="6 7">
    <name type="scientific">Rothia dentocariosa</name>
    <dbReference type="NCBI Taxonomy" id="2047"/>
    <lineage>
        <taxon>Bacteria</taxon>
        <taxon>Bacillati</taxon>
        <taxon>Actinomycetota</taxon>
        <taxon>Actinomycetes</taxon>
        <taxon>Micrococcales</taxon>
        <taxon>Micrococcaceae</taxon>
        <taxon>Rothia</taxon>
    </lineage>
</organism>
<dbReference type="InterPro" id="IPR043131">
    <property type="entry name" value="BCAT-like_N"/>
</dbReference>
<gene>
    <name evidence="6" type="primary">ilvE_1</name>
    <name evidence="6" type="ORF">NCTC10918_00961</name>
</gene>
<dbReference type="PANTHER" id="PTHR11825:SF44">
    <property type="entry name" value="BRANCHED-CHAIN-AMINO-ACID AMINOTRANSFERASE"/>
    <property type="match status" value="1"/>
</dbReference>
<sequence>MTVEERPITLSEWRDGVASGDITEVCACGTAAVIAPIGKLKATNFEIPAASEGFGEISKSLREELVGIQTGTVEDRHGWLTRLV</sequence>
<dbReference type="EMBL" id="LR134521">
    <property type="protein sequence ID" value="VEJ29694.1"/>
    <property type="molecule type" value="Genomic_DNA"/>
</dbReference>
<dbReference type="InterPro" id="IPR036038">
    <property type="entry name" value="Aminotransferase-like"/>
</dbReference>
<dbReference type="GO" id="GO:0004084">
    <property type="term" value="F:branched-chain-amino-acid transaminase activity"/>
    <property type="evidence" value="ECO:0007669"/>
    <property type="project" value="UniProtKB-EC"/>
</dbReference>
<comment type="similarity">
    <text evidence="2">Belongs to the class-IV pyridoxal-phosphate-dependent aminotransferase family.</text>
</comment>